<feature type="domain" description="TNase-like" evidence="2">
    <location>
        <begin position="97"/>
        <end position="177"/>
    </location>
</feature>
<dbReference type="Gene3D" id="2.40.50.90">
    <property type="match status" value="1"/>
</dbReference>
<dbReference type="RefSeq" id="WP_012291731.1">
    <property type="nucleotide sequence ID" value="NC_010381.1"/>
</dbReference>
<dbReference type="EMBL" id="CP000818">
    <property type="protein sequence ID" value="ACA42324.1"/>
    <property type="molecule type" value="Genomic_DNA"/>
</dbReference>
<dbReference type="KEGG" id="lsp:Bsph_p094"/>
<dbReference type="SUPFAM" id="SSF50199">
    <property type="entry name" value="Staphylococcal nuclease"/>
    <property type="match status" value="1"/>
</dbReference>
<name>B1I0G5_LYSSC</name>
<evidence type="ECO:0000256" key="1">
    <source>
        <dbReference type="SAM" id="SignalP"/>
    </source>
</evidence>
<dbReference type="PROSITE" id="PS51257">
    <property type="entry name" value="PROKAR_LIPOPROTEIN"/>
    <property type="match status" value="1"/>
</dbReference>
<dbReference type="HOGENOM" id="CLU_1347553_0_0_9"/>
<evidence type="ECO:0000313" key="3">
    <source>
        <dbReference type="EMBL" id="ACA42324.1"/>
    </source>
</evidence>
<protein>
    <recommendedName>
        <fullName evidence="2">TNase-like domain-containing protein</fullName>
    </recommendedName>
</protein>
<dbReference type="Pfam" id="PF00565">
    <property type="entry name" value="SNase"/>
    <property type="match status" value="1"/>
</dbReference>
<keyword evidence="1" id="KW-0732">Signal</keyword>
<feature type="chain" id="PRO_5038474463" description="TNase-like domain-containing protein" evidence="1">
    <location>
        <begin position="24"/>
        <end position="203"/>
    </location>
</feature>
<geneLocation type="plasmid" evidence="3 4">
    <name>pBsph</name>
</geneLocation>
<evidence type="ECO:0000313" key="4">
    <source>
        <dbReference type="Proteomes" id="UP000002164"/>
    </source>
</evidence>
<dbReference type="InterPro" id="IPR016071">
    <property type="entry name" value="Staphylococal_nuclease_OB-fold"/>
</dbReference>
<feature type="signal peptide" evidence="1">
    <location>
        <begin position="1"/>
        <end position="23"/>
    </location>
</feature>
<proteinExistence type="predicted"/>
<dbReference type="AlphaFoldDB" id="B1I0G5"/>
<gene>
    <name evidence="3" type="ordered locus">Bsph_p094</name>
</gene>
<dbReference type="Proteomes" id="UP000002164">
    <property type="component" value="Plasmid pBsph"/>
</dbReference>
<keyword evidence="3" id="KW-0614">Plasmid</keyword>
<dbReference type="EnsemblBacteria" id="ACA42324">
    <property type="protein sequence ID" value="ACA42324"/>
    <property type="gene ID" value="Bsph_p094"/>
</dbReference>
<dbReference type="InterPro" id="IPR035437">
    <property type="entry name" value="SNase_OB-fold_sf"/>
</dbReference>
<evidence type="ECO:0000259" key="2">
    <source>
        <dbReference type="Pfam" id="PF00565"/>
    </source>
</evidence>
<reference evidence="3 4" key="1">
    <citation type="journal article" date="2008" name="J. Bacteriol.">
        <title>Complete genome sequence of the mosquitocidal bacterium Bacillus sphaericus C3-41 and comparison with those of closely related Bacillus species.</title>
        <authorList>
            <person name="Hu X."/>
            <person name="Fan W."/>
            <person name="Han B."/>
            <person name="Liu H."/>
            <person name="Zheng D."/>
            <person name="Li Q."/>
            <person name="Dong W."/>
            <person name="Yan J."/>
            <person name="Gao M."/>
            <person name="Berry C."/>
            <person name="Yuan Z."/>
        </authorList>
    </citation>
    <scope>NUCLEOTIDE SEQUENCE [LARGE SCALE GENOMIC DNA]</scope>
    <source>
        <strain evidence="3 4">C3-41</strain>
        <plasmid evidence="3 4">pBsph</plasmid>
    </source>
</reference>
<sequence length="203" mass="22713">MHSFKWGITIAIILLLSGCQYNAPDYGEAAKNNTDTEDENGIETTTTEIISWNGVVTSIDEDLKIHLETTTPEFPHKEIALAAIELPIVRDHVLSREVQQILTDLLVAETVRIEVDLKDPKNTDIPHAYIYIDDMRVQDLLVRSGLAFLDGDNTMYTSHLMTLQEEAIDQLKGIWANKSSSLSDSILTGIKENMVDIIESSKN</sequence>
<organism evidence="3 4">
    <name type="scientific">Lysinibacillus sphaericus (strain C3-41)</name>
    <dbReference type="NCBI Taxonomy" id="444177"/>
    <lineage>
        <taxon>Bacteria</taxon>
        <taxon>Bacillati</taxon>
        <taxon>Bacillota</taxon>
        <taxon>Bacilli</taxon>
        <taxon>Bacillales</taxon>
        <taxon>Bacillaceae</taxon>
        <taxon>Lysinibacillus</taxon>
    </lineage>
</organism>
<accession>B1I0G5</accession>